<dbReference type="Gene3D" id="3.40.190.150">
    <property type="entry name" value="Bordetella uptake gene, domain 1"/>
    <property type="match status" value="1"/>
</dbReference>
<comment type="similarity">
    <text evidence="1">Belongs to the UPF0065 (bug) family.</text>
</comment>
<dbReference type="PIRSF" id="PIRSF017082">
    <property type="entry name" value="YflP"/>
    <property type="match status" value="1"/>
</dbReference>
<dbReference type="Pfam" id="PF03401">
    <property type="entry name" value="TctC"/>
    <property type="match status" value="1"/>
</dbReference>
<dbReference type="SUPFAM" id="SSF53850">
    <property type="entry name" value="Periplasmic binding protein-like II"/>
    <property type="match status" value="1"/>
</dbReference>
<feature type="signal peptide" evidence="2">
    <location>
        <begin position="1"/>
        <end position="23"/>
    </location>
</feature>
<feature type="chain" id="PRO_5022803353" evidence="2">
    <location>
        <begin position="24"/>
        <end position="322"/>
    </location>
</feature>
<dbReference type="InterPro" id="IPR005064">
    <property type="entry name" value="BUG"/>
</dbReference>
<keyword evidence="4" id="KW-1185">Reference proteome</keyword>
<keyword evidence="2" id="KW-0732">Signal</keyword>
<sequence>MNTLIRKSLLAVASLLVAGAAAAQYPDKPIQIIVPFPPGGSVDPIARALQNDMQARLGVPLVISNQPGAGGTLGTAKVARATPDGYTLGITTVGPLTTQPHMTQLQYDIDSFDYVCRTHVTPQVLAVPLDSPLRTLKDFIEYGRKNSGKITLSSTGIGSLPHLAAVELGQLGGYEWVHVPTKGDSEALTLALSGDITGWIAGVQTFSRMSSKLRALGILEEARNPALPDVPTFKEQGIPLSSAGWGGLIAPKGTSPAMVAKLSDACAQASRSPEFLKILNTLLVPQGYLPASEFEAFVRQEYERYGTLIRQTGAAPEKGSAR</sequence>
<dbReference type="PANTHER" id="PTHR42928">
    <property type="entry name" value="TRICARBOXYLATE-BINDING PROTEIN"/>
    <property type="match status" value="1"/>
</dbReference>
<evidence type="ECO:0000256" key="2">
    <source>
        <dbReference type="SAM" id="SignalP"/>
    </source>
</evidence>
<evidence type="ECO:0000313" key="4">
    <source>
        <dbReference type="Proteomes" id="UP000321548"/>
    </source>
</evidence>
<dbReference type="Gene3D" id="3.40.190.10">
    <property type="entry name" value="Periplasmic binding protein-like II"/>
    <property type="match status" value="1"/>
</dbReference>
<name>A0A5C8P4F5_9BURK</name>
<protein>
    <submittedName>
        <fullName evidence="3">Tripartite tricarboxylate transporter substrate binding protein</fullName>
    </submittedName>
</protein>
<evidence type="ECO:0000256" key="1">
    <source>
        <dbReference type="ARBA" id="ARBA00006987"/>
    </source>
</evidence>
<dbReference type="CDD" id="cd07012">
    <property type="entry name" value="PBP2_Bug_TTT"/>
    <property type="match status" value="1"/>
</dbReference>
<proteinExistence type="inferred from homology"/>
<comment type="caution">
    <text evidence="3">The sequence shown here is derived from an EMBL/GenBank/DDBJ whole genome shotgun (WGS) entry which is preliminary data.</text>
</comment>
<dbReference type="OrthoDB" id="9780943at2"/>
<reference evidence="3 4" key="1">
    <citation type="submission" date="2019-06" db="EMBL/GenBank/DDBJ databases">
        <title>Quisquiliibacterium sp. nov., isolated from a maize field.</title>
        <authorList>
            <person name="Lin S.-Y."/>
            <person name="Tsai C.-F."/>
            <person name="Young C.-C."/>
        </authorList>
    </citation>
    <scope>NUCLEOTIDE SEQUENCE [LARGE SCALE GENOMIC DNA]</scope>
    <source>
        <strain evidence="3 4">CC-CFT501</strain>
    </source>
</reference>
<dbReference type="Proteomes" id="UP000321548">
    <property type="component" value="Unassembled WGS sequence"/>
</dbReference>
<organism evidence="3 4">
    <name type="scientific">Zeimonas arvi</name>
    <dbReference type="NCBI Taxonomy" id="2498847"/>
    <lineage>
        <taxon>Bacteria</taxon>
        <taxon>Pseudomonadati</taxon>
        <taxon>Pseudomonadota</taxon>
        <taxon>Betaproteobacteria</taxon>
        <taxon>Burkholderiales</taxon>
        <taxon>Burkholderiaceae</taxon>
        <taxon>Zeimonas</taxon>
    </lineage>
</organism>
<dbReference type="EMBL" id="VDUY01000001">
    <property type="protein sequence ID" value="TXL68198.1"/>
    <property type="molecule type" value="Genomic_DNA"/>
</dbReference>
<gene>
    <name evidence="3" type="ORF">FHP08_00415</name>
</gene>
<dbReference type="AlphaFoldDB" id="A0A5C8P4F5"/>
<dbReference type="RefSeq" id="WP_147702339.1">
    <property type="nucleotide sequence ID" value="NZ_VDUY01000001.1"/>
</dbReference>
<dbReference type="PANTHER" id="PTHR42928:SF5">
    <property type="entry name" value="BLR1237 PROTEIN"/>
    <property type="match status" value="1"/>
</dbReference>
<accession>A0A5C8P4F5</accession>
<dbReference type="InterPro" id="IPR042100">
    <property type="entry name" value="Bug_dom1"/>
</dbReference>
<evidence type="ECO:0000313" key="3">
    <source>
        <dbReference type="EMBL" id="TXL68198.1"/>
    </source>
</evidence>